<evidence type="ECO:0000313" key="2">
    <source>
        <dbReference type="EMBL" id="ONG42221.1"/>
    </source>
</evidence>
<keyword evidence="1" id="KW-0472">Membrane</keyword>
<feature type="transmembrane region" description="Helical" evidence="1">
    <location>
        <begin position="188"/>
        <end position="208"/>
    </location>
</feature>
<dbReference type="STRING" id="1907941.BKE30_01215"/>
<comment type="caution">
    <text evidence="2">The sequence shown here is derived from an EMBL/GenBank/DDBJ whole genome shotgun (WGS) entry which is preliminary data.</text>
</comment>
<feature type="transmembrane region" description="Helical" evidence="1">
    <location>
        <begin position="117"/>
        <end position="136"/>
    </location>
</feature>
<keyword evidence="1" id="KW-1133">Transmembrane helix</keyword>
<accession>A0A1S8CY07</accession>
<feature type="transmembrane region" description="Helical" evidence="1">
    <location>
        <begin position="34"/>
        <end position="54"/>
    </location>
</feature>
<dbReference type="Proteomes" id="UP000192132">
    <property type="component" value="Unassembled WGS sequence"/>
</dbReference>
<organism evidence="2 3">
    <name type="scientific">Alkanindiges hydrocarboniclasticus</name>
    <dbReference type="NCBI Taxonomy" id="1907941"/>
    <lineage>
        <taxon>Bacteria</taxon>
        <taxon>Pseudomonadati</taxon>
        <taxon>Pseudomonadota</taxon>
        <taxon>Gammaproteobacteria</taxon>
        <taxon>Moraxellales</taxon>
        <taxon>Moraxellaceae</taxon>
        <taxon>Alkanindiges</taxon>
    </lineage>
</organism>
<keyword evidence="1" id="KW-0812">Transmembrane</keyword>
<dbReference type="EMBL" id="MLCN01000003">
    <property type="protein sequence ID" value="ONG42221.1"/>
    <property type="molecule type" value="Genomic_DNA"/>
</dbReference>
<protein>
    <recommendedName>
        <fullName evidence="4">Conjugal transfer protein TraX</fullName>
    </recommendedName>
</protein>
<dbReference type="InterPro" id="IPR008875">
    <property type="entry name" value="TraX"/>
</dbReference>
<feature type="transmembrane region" description="Helical" evidence="1">
    <location>
        <begin position="92"/>
        <end position="110"/>
    </location>
</feature>
<evidence type="ECO:0008006" key="4">
    <source>
        <dbReference type="Google" id="ProtNLM"/>
    </source>
</evidence>
<keyword evidence="3" id="KW-1185">Reference proteome</keyword>
<evidence type="ECO:0000256" key="1">
    <source>
        <dbReference type="SAM" id="Phobius"/>
    </source>
</evidence>
<sequence>MQQRAKAQDLLKWIAMLTMVIDHLRFVFPDSPALIIIGRFAFPLFCLAIAANVQRLPSNAAINHQFPYLVRLGIFALISELPYRLLRPDADTLNIMPTLLLGLLICFALHYQSRIGLLLAVTFSGLALLLHPWLMYGALGVLLPAACLAGLRYGHGFILLAMLLSALCNTSFDTLSTGFNAPNTTFNLHQCLLLFTALMAPALGIFLLRQPIRFAVYPVTGWGYWFYPAHLLIIYLIKIFKYQLIKL</sequence>
<feature type="transmembrane region" description="Helical" evidence="1">
    <location>
        <begin position="214"/>
        <end position="237"/>
    </location>
</feature>
<reference evidence="2 3" key="1">
    <citation type="submission" date="2016-10" db="EMBL/GenBank/DDBJ databases">
        <title>Draft Genome sequence of Alkanindiges sp. strain H1.</title>
        <authorList>
            <person name="Subhash Y."/>
            <person name="Lee S."/>
        </authorList>
    </citation>
    <scope>NUCLEOTIDE SEQUENCE [LARGE SCALE GENOMIC DNA]</scope>
    <source>
        <strain evidence="2 3">H1</strain>
    </source>
</reference>
<proteinExistence type="predicted"/>
<evidence type="ECO:0000313" key="3">
    <source>
        <dbReference type="Proteomes" id="UP000192132"/>
    </source>
</evidence>
<gene>
    <name evidence="2" type="ORF">BKE30_01215</name>
</gene>
<name>A0A1S8CY07_9GAMM</name>
<dbReference type="Pfam" id="PF05857">
    <property type="entry name" value="TraX"/>
    <property type="match status" value="1"/>
</dbReference>
<dbReference type="AlphaFoldDB" id="A0A1S8CY07"/>
<feature type="transmembrane region" description="Helical" evidence="1">
    <location>
        <begin position="66"/>
        <end position="86"/>
    </location>
</feature>